<dbReference type="RefSeq" id="WP_226185729.1">
    <property type="nucleotide sequence ID" value="NZ_JAJADQ010000005.1"/>
</dbReference>
<evidence type="ECO:0000256" key="1">
    <source>
        <dbReference type="ARBA" id="ARBA00004196"/>
    </source>
</evidence>
<evidence type="ECO:0000256" key="3">
    <source>
        <dbReference type="SAM" id="Coils"/>
    </source>
</evidence>
<comment type="caution">
    <text evidence="4">The sequence shown here is derived from an EMBL/GenBank/DDBJ whole genome shotgun (WGS) entry which is preliminary data.</text>
</comment>
<accession>A0ABS8ACV1</accession>
<keyword evidence="5" id="KW-1185">Reference proteome</keyword>
<reference evidence="4" key="1">
    <citation type="submission" date="2021-10" db="EMBL/GenBank/DDBJ databases">
        <authorList>
            <person name="Dean J.D."/>
            <person name="Kim M.K."/>
            <person name="Newey C.N."/>
            <person name="Stoker T.S."/>
            <person name="Thompson D.W."/>
            <person name="Grose J.H."/>
        </authorList>
    </citation>
    <scope>NUCLEOTIDE SEQUENCE</scope>
    <source>
        <strain evidence="4">BT635</strain>
    </source>
</reference>
<evidence type="ECO:0000256" key="2">
    <source>
        <dbReference type="ARBA" id="ARBA00023054"/>
    </source>
</evidence>
<evidence type="ECO:0008006" key="6">
    <source>
        <dbReference type="Google" id="ProtNLM"/>
    </source>
</evidence>
<sequence>MLTPLLRRNILFAVGPLVLVTTILQIDRPAIPYTVPTSGLVLPVSEWTLSRAANGNLVSALKDNRTGKLTAFSASVFQRGAQANFHLHPRLYRQATLAKGDTVATLFSNQDHEQLSQLQGQLAEQQAELRLVEAGQKSADVEGMTNQVALARQELATQRLLTQRTQALYQDSLTSRQEYEVALNQLRVRELNVRLMGSNLKSASTGGRPEQLHVIRTRIRALRQQMQLINQGLQDRTLVAPVSGTLLLQSASANPTEEVLVAVADNSAYVALLPVAYVEKEYVRMGQAIEVAITGTTQTTQGRIIGIDNTVQLVDGRQAFFVTALLPEQNLPLVPGMVVRAVVSCQALSVQGHVARFARSLLLY</sequence>
<feature type="coiled-coil region" evidence="3">
    <location>
        <begin position="108"/>
        <end position="135"/>
    </location>
</feature>
<dbReference type="InterPro" id="IPR050465">
    <property type="entry name" value="UPF0194_transport"/>
</dbReference>
<dbReference type="PANTHER" id="PTHR32347:SF29">
    <property type="entry name" value="UPF0194 MEMBRANE PROTEIN YBHG"/>
    <property type="match status" value="1"/>
</dbReference>
<proteinExistence type="predicted"/>
<name>A0ABS8ACV1_9BACT</name>
<evidence type="ECO:0000313" key="4">
    <source>
        <dbReference type="EMBL" id="MCB2378240.1"/>
    </source>
</evidence>
<protein>
    <recommendedName>
        <fullName evidence="6">HlyD family efflux transporter periplasmic adaptor subunit</fullName>
    </recommendedName>
</protein>
<evidence type="ECO:0000313" key="5">
    <source>
        <dbReference type="Proteomes" id="UP001165297"/>
    </source>
</evidence>
<dbReference type="Proteomes" id="UP001165297">
    <property type="component" value="Unassembled WGS sequence"/>
</dbReference>
<organism evidence="4 5">
    <name type="scientific">Hymenobacter nitidus</name>
    <dbReference type="NCBI Taxonomy" id="2880929"/>
    <lineage>
        <taxon>Bacteria</taxon>
        <taxon>Pseudomonadati</taxon>
        <taxon>Bacteroidota</taxon>
        <taxon>Cytophagia</taxon>
        <taxon>Cytophagales</taxon>
        <taxon>Hymenobacteraceae</taxon>
        <taxon>Hymenobacter</taxon>
    </lineage>
</organism>
<dbReference type="Gene3D" id="2.40.30.170">
    <property type="match status" value="1"/>
</dbReference>
<keyword evidence="2 3" id="KW-0175">Coiled coil</keyword>
<comment type="subcellular location">
    <subcellularLocation>
        <location evidence="1">Cell envelope</location>
    </subcellularLocation>
</comment>
<dbReference type="EMBL" id="JAJADQ010000005">
    <property type="protein sequence ID" value="MCB2378240.1"/>
    <property type="molecule type" value="Genomic_DNA"/>
</dbReference>
<dbReference type="PANTHER" id="PTHR32347">
    <property type="entry name" value="EFFLUX SYSTEM COMPONENT YKNX-RELATED"/>
    <property type="match status" value="1"/>
</dbReference>
<gene>
    <name evidence="4" type="ORF">LGH70_11635</name>
</gene>